<comment type="caution">
    <text evidence="2">The sequence shown here is derived from an EMBL/GenBank/DDBJ whole genome shotgun (WGS) entry which is preliminary data.</text>
</comment>
<dbReference type="Proteomes" id="UP000583800">
    <property type="component" value="Unassembled WGS sequence"/>
</dbReference>
<sequence length="55" mass="6325">MNGSRLRELGVQDRFAEKAIRDAERDGRTTSAEALKAAREEVQKEQRSRGWGRHN</sequence>
<dbReference type="RefSeq" id="WP_185082520.1">
    <property type="nucleotide sequence ID" value="NZ_JACHJB010000001.1"/>
</dbReference>
<reference evidence="2 3" key="1">
    <citation type="submission" date="2020-08" db="EMBL/GenBank/DDBJ databases">
        <title>Sequencing the genomes of 1000 actinobacteria strains.</title>
        <authorList>
            <person name="Klenk H.-P."/>
        </authorList>
    </citation>
    <scope>NUCLEOTIDE SEQUENCE [LARGE SCALE GENOMIC DNA]</scope>
    <source>
        <strain evidence="2 3">DSM 45913</strain>
    </source>
</reference>
<accession>A0A7X0BYC1</accession>
<keyword evidence="3" id="KW-1185">Reference proteome</keyword>
<organism evidence="2 3">
    <name type="scientific">Nonomuraea muscovyensis</name>
    <dbReference type="NCBI Taxonomy" id="1124761"/>
    <lineage>
        <taxon>Bacteria</taxon>
        <taxon>Bacillati</taxon>
        <taxon>Actinomycetota</taxon>
        <taxon>Actinomycetes</taxon>
        <taxon>Streptosporangiales</taxon>
        <taxon>Streptosporangiaceae</taxon>
        <taxon>Nonomuraea</taxon>
    </lineage>
</organism>
<feature type="region of interest" description="Disordered" evidence="1">
    <location>
        <begin position="20"/>
        <end position="55"/>
    </location>
</feature>
<evidence type="ECO:0000313" key="2">
    <source>
        <dbReference type="EMBL" id="MBB6344401.1"/>
    </source>
</evidence>
<dbReference type="AlphaFoldDB" id="A0A7X0BYC1"/>
<evidence type="ECO:0000256" key="1">
    <source>
        <dbReference type="SAM" id="MobiDB-lite"/>
    </source>
</evidence>
<dbReference type="EMBL" id="JACHJB010000001">
    <property type="protein sequence ID" value="MBB6344401.1"/>
    <property type="molecule type" value="Genomic_DNA"/>
</dbReference>
<proteinExistence type="predicted"/>
<name>A0A7X0BYC1_9ACTN</name>
<evidence type="ECO:0000313" key="3">
    <source>
        <dbReference type="Proteomes" id="UP000583800"/>
    </source>
</evidence>
<feature type="compositionally biased region" description="Basic and acidic residues" evidence="1">
    <location>
        <begin position="36"/>
        <end position="48"/>
    </location>
</feature>
<gene>
    <name evidence="2" type="ORF">FHU36_000910</name>
</gene>
<protein>
    <submittedName>
        <fullName evidence="2">Uncharacterized protein</fullName>
    </submittedName>
</protein>